<comment type="caution">
    <text evidence="4">The sequence shown here is derived from an EMBL/GenBank/DDBJ whole genome shotgun (WGS) entry which is preliminary data.</text>
</comment>
<evidence type="ECO:0000256" key="3">
    <source>
        <dbReference type="SAM" id="MobiDB-lite"/>
    </source>
</evidence>
<reference evidence="4" key="1">
    <citation type="submission" date="2022-03" db="EMBL/GenBank/DDBJ databases">
        <title>A functionally conserved STORR gene fusion in Papaver species that diverged 16.8 million years ago.</title>
        <authorList>
            <person name="Catania T."/>
        </authorList>
    </citation>
    <scope>NUCLEOTIDE SEQUENCE</scope>
    <source>
        <strain evidence="4">S-191538</strain>
    </source>
</reference>
<keyword evidence="2" id="KW-0067">ATP-binding</keyword>
<evidence type="ECO:0000256" key="1">
    <source>
        <dbReference type="ARBA" id="ARBA00022741"/>
    </source>
</evidence>
<dbReference type="EMBL" id="JAJJMA010164438">
    <property type="protein sequence ID" value="MCL7036117.1"/>
    <property type="molecule type" value="Genomic_DNA"/>
</dbReference>
<feature type="region of interest" description="Disordered" evidence="3">
    <location>
        <begin position="584"/>
        <end position="603"/>
    </location>
</feature>
<evidence type="ECO:0000256" key="2">
    <source>
        <dbReference type="ARBA" id="ARBA00022840"/>
    </source>
</evidence>
<feature type="compositionally biased region" description="Acidic residues" evidence="3">
    <location>
        <begin position="593"/>
        <end position="603"/>
    </location>
</feature>
<dbReference type="GO" id="GO:0000027">
    <property type="term" value="P:ribosomal large subunit assembly"/>
    <property type="evidence" value="ECO:0007669"/>
    <property type="project" value="TreeGrafter"/>
</dbReference>
<dbReference type="GO" id="GO:0000055">
    <property type="term" value="P:ribosomal large subunit export from nucleus"/>
    <property type="evidence" value="ECO:0007669"/>
    <property type="project" value="TreeGrafter"/>
</dbReference>
<accession>A0AA41SGF4</accession>
<feature type="region of interest" description="Disordered" evidence="3">
    <location>
        <begin position="533"/>
        <end position="569"/>
    </location>
</feature>
<keyword evidence="1" id="KW-0547">Nucleotide-binding</keyword>
<dbReference type="GO" id="GO:0030687">
    <property type="term" value="C:preribosome, large subunit precursor"/>
    <property type="evidence" value="ECO:0007669"/>
    <property type="project" value="TreeGrafter"/>
</dbReference>
<evidence type="ECO:0000313" key="4">
    <source>
        <dbReference type="EMBL" id="MCL7036117.1"/>
    </source>
</evidence>
<gene>
    <name evidence="4" type="ORF">MKW94_022763</name>
</gene>
<dbReference type="AlphaFoldDB" id="A0AA41SGF4"/>
<name>A0AA41SGF4_PAPNU</name>
<dbReference type="Proteomes" id="UP001177140">
    <property type="component" value="Unassembled WGS sequence"/>
</dbReference>
<proteinExistence type="predicted"/>
<sequence length="603" mass="69216">MEENRSLGDTSAGSANYTKQPIIYPNSQIQKQPTDEWIDEWIKGQEELISFRATLGGSSTKPIFPISKIQKQSVDLQMSLQMFLQEATTFADMWKDVNIKFDDRRSFPTFLWLLQDSGLDWHKYTVSEDNDINVSNQPNRWSFLQAPSHDVVYLCPDSNWDMANKFYSKTLSLMPLLQKIREKSPDKFSREQARKLEPFLGHLIMIQQEQRDVACSFSEHLEQLKKFDVASSLAFPSIAVDDDGDRGKCPLICSKHAMEYYMWQQKHLFDCLYIISRESTWLLKKLMDSRFTSPSFIEESQKIVEIIVDYISKFKESKEMLDRYLLSNFIGWPLIEDELTHLVLENKKKLDHFGIHITRLQKEGVGEGSVIENLLGCLGDVCKISLDGYGEKNTLCSLNIEYMKAVQETLELIEEAKKKLNSDRFSTLRGGSPLGNLTLWRILFESSVAGLRLDLINKKYAEAIKLGVRLSEENRHPTVFLFVQEHLDRLRAEISLLLSDGDRVLLDFVAMHRTVAEITYMLGDALTTGGAGMNDLCDETSSPGSSSKSDEEMEMDSVPDFPWDKHNVPPEVEIDWSNLSMRKSSDWTIPDIPDPEDDDYLID</sequence>
<evidence type="ECO:0000313" key="5">
    <source>
        <dbReference type="Proteomes" id="UP001177140"/>
    </source>
</evidence>
<dbReference type="PANTHER" id="PTHR48103">
    <property type="entry name" value="MIDASIN-RELATED"/>
    <property type="match status" value="1"/>
</dbReference>
<dbReference type="PANTHER" id="PTHR48103:SF2">
    <property type="entry name" value="MIDASIN"/>
    <property type="match status" value="1"/>
</dbReference>
<dbReference type="GO" id="GO:0005634">
    <property type="term" value="C:nucleus"/>
    <property type="evidence" value="ECO:0007669"/>
    <property type="project" value="TreeGrafter"/>
</dbReference>
<protein>
    <submittedName>
        <fullName evidence="4">Uncharacterized protein</fullName>
    </submittedName>
</protein>
<keyword evidence="5" id="KW-1185">Reference proteome</keyword>
<organism evidence="4 5">
    <name type="scientific">Papaver nudicaule</name>
    <name type="common">Iceland poppy</name>
    <dbReference type="NCBI Taxonomy" id="74823"/>
    <lineage>
        <taxon>Eukaryota</taxon>
        <taxon>Viridiplantae</taxon>
        <taxon>Streptophyta</taxon>
        <taxon>Embryophyta</taxon>
        <taxon>Tracheophyta</taxon>
        <taxon>Spermatophyta</taxon>
        <taxon>Magnoliopsida</taxon>
        <taxon>Ranunculales</taxon>
        <taxon>Papaveraceae</taxon>
        <taxon>Papaveroideae</taxon>
        <taxon>Papaver</taxon>
    </lineage>
</organism>
<dbReference type="GO" id="GO:0005524">
    <property type="term" value="F:ATP binding"/>
    <property type="evidence" value="ECO:0007669"/>
    <property type="project" value="UniProtKB-KW"/>
</dbReference>